<evidence type="ECO:0000313" key="10">
    <source>
        <dbReference type="EMBL" id="OJJ83146.1"/>
    </source>
</evidence>
<keyword evidence="7" id="KW-0624">Polysaccharide degradation</keyword>
<evidence type="ECO:0000256" key="7">
    <source>
        <dbReference type="ARBA" id="ARBA00023326"/>
    </source>
</evidence>
<feature type="domain" description="GH18" evidence="9">
    <location>
        <begin position="30"/>
        <end position="438"/>
    </location>
</feature>
<feature type="compositionally biased region" description="Low complexity" evidence="8">
    <location>
        <begin position="184"/>
        <end position="195"/>
    </location>
</feature>
<dbReference type="Gene3D" id="3.20.20.80">
    <property type="entry name" value="Glycosidases"/>
    <property type="match status" value="2"/>
</dbReference>
<evidence type="ECO:0000256" key="8">
    <source>
        <dbReference type="SAM" id="MobiDB-lite"/>
    </source>
</evidence>
<accession>A0A1L9VGU9</accession>
<keyword evidence="11" id="KW-1185">Reference proteome</keyword>
<dbReference type="GO" id="GO:0000272">
    <property type="term" value="P:polysaccharide catabolic process"/>
    <property type="evidence" value="ECO:0007669"/>
    <property type="project" value="UniProtKB-KW"/>
</dbReference>
<feature type="region of interest" description="Disordered" evidence="8">
    <location>
        <begin position="172"/>
        <end position="195"/>
    </location>
</feature>
<dbReference type="AlphaFoldDB" id="A0A1L9VGU9"/>
<dbReference type="VEuPathDB" id="FungiDB:ASPGLDRAFT_26743"/>
<evidence type="ECO:0000256" key="1">
    <source>
        <dbReference type="ARBA" id="ARBA00000822"/>
    </source>
</evidence>
<proteinExistence type="predicted"/>
<dbReference type="PANTHER" id="PTHR45708">
    <property type="entry name" value="ENDOCHITINASE"/>
    <property type="match status" value="1"/>
</dbReference>
<keyword evidence="6" id="KW-0326">Glycosidase</keyword>
<evidence type="ECO:0000256" key="3">
    <source>
        <dbReference type="ARBA" id="ARBA00022801"/>
    </source>
</evidence>
<comment type="catalytic activity">
    <reaction evidence="1">
        <text>Random endo-hydrolysis of N-acetyl-beta-D-glucosaminide (1-&gt;4)-beta-linkages in chitin and chitodextrins.</text>
        <dbReference type="EC" id="3.2.1.14"/>
    </reaction>
</comment>
<dbReference type="EC" id="3.2.1.14" evidence="2"/>
<keyword evidence="3" id="KW-0378">Hydrolase</keyword>
<dbReference type="GO" id="GO:0005576">
    <property type="term" value="C:extracellular region"/>
    <property type="evidence" value="ECO:0007669"/>
    <property type="project" value="TreeGrafter"/>
</dbReference>
<evidence type="ECO:0000256" key="6">
    <source>
        <dbReference type="ARBA" id="ARBA00023295"/>
    </source>
</evidence>
<protein>
    <recommendedName>
        <fullName evidence="2">chitinase</fullName>
        <ecNumber evidence="2">3.2.1.14</ecNumber>
    </recommendedName>
</protein>
<evidence type="ECO:0000313" key="11">
    <source>
        <dbReference type="Proteomes" id="UP000184300"/>
    </source>
</evidence>
<evidence type="ECO:0000256" key="5">
    <source>
        <dbReference type="ARBA" id="ARBA00023277"/>
    </source>
</evidence>
<organism evidence="10 11">
    <name type="scientific">Aspergillus glaucus CBS 516.65</name>
    <dbReference type="NCBI Taxonomy" id="1160497"/>
    <lineage>
        <taxon>Eukaryota</taxon>
        <taxon>Fungi</taxon>
        <taxon>Dikarya</taxon>
        <taxon>Ascomycota</taxon>
        <taxon>Pezizomycotina</taxon>
        <taxon>Eurotiomycetes</taxon>
        <taxon>Eurotiomycetidae</taxon>
        <taxon>Eurotiales</taxon>
        <taxon>Aspergillaceae</taxon>
        <taxon>Aspergillus</taxon>
        <taxon>Aspergillus subgen. Aspergillus</taxon>
    </lineage>
</organism>
<dbReference type="PANTHER" id="PTHR45708:SF63">
    <property type="entry name" value="III CHITINASE, PUTATIVE (AFU_ORTHOLOGUE AFUA_5G03530)-RELATED"/>
    <property type="match status" value="1"/>
</dbReference>
<dbReference type="PROSITE" id="PS51910">
    <property type="entry name" value="GH18_2"/>
    <property type="match status" value="1"/>
</dbReference>
<dbReference type="GeneID" id="34459858"/>
<sequence length="449" mass="48289">MSFFQKALGVTAALASVRGAYAKLDLSQRDNVVVYWGQNSLGASTSGGGDEQAQKPLSHYCKDDNIDAIVMAFVMSINGPGGAPVYDLANISKECDTFDGTNLKNCPEVGEDIAECQKNGKTILLSIGGATYKEAGFSSEKEAIAGAESIWKTFGPTKKNLPAEKPSENVAALGQTQSTETQKPATTAAPTTAAPNPQSIVVATGTNAAWNTPNPPVSQASQNGLWPPQTTYLTNLVPQLSGRAYGASGPASTSSQTSKVYRPFGKTSVDGFDLDFETTNYNMQPFAKRLRELIDGESDRKYYLTSAPQCPYPDAADKDFLDGPGPVDMDAVFVQFYNNPCGLKSFDANSDEQPQFNFKTWDDWAKDGSKNKDVKVLLGAPANEEASISGFVPVSELKPIIEYAQGFDSFGGAMVWDVTQAYENKGFLSSVQQALTQSASRMLRYAFRR</sequence>
<dbReference type="SUPFAM" id="SSF51445">
    <property type="entry name" value="(Trans)glycosidases"/>
    <property type="match status" value="1"/>
</dbReference>
<evidence type="ECO:0000256" key="4">
    <source>
        <dbReference type="ARBA" id="ARBA00023024"/>
    </source>
</evidence>
<dbReference type="InterPro" id="IPR017853">
    <property type="entry name" value="GH"/>
</dbReference>
<dbReference type="InterPro" id="IPR001579">
    <property type="entry name" value="Glyco_hydro_18_chit_AS"/>
</dbReference>
<evidence type="ECO:0000259" key="9">
    <source>
        <dbReference type="PROSITE" id="PS51910"/>
    </source>
</evidence>
<dbReference type="InterPro" id="IPR001223">
    <property type="entry name" value="Glyco_hydro18_cat"/>
</dbReference>
<keyword evidence="5" id="KW-0119">Carbohydrate metabolism</keyword>
<feature type="compositionally biased region" description="Polar residues" evidence="8">
    <location>
        <begin position="174"/>
        <end position="183"/>
    </location>
</feature>
<dbReference type="GO" id="GO:0008843">
    <property type="term" value="F:endochitinase activity"/>
    <property type="evidence" value="ECO:0007669"/>
    <property type="project" value="UniProtKB-EC"/>
</dbReference>
<dbReference type="PROSITE" id="PS01095">
    <property type="entry name" value="GH18_1"/>
    <property type="match status" value="1"/>
</dbReference>
<dbReference type="Proteomes" id="UP000184300">
    <property type="component" value="Unassembled WGS sequence"/>
</dbReference>
<dbReference type="OrthoDB" id="2425929at2759"/>
<dbReference type="GO" id="GO:0006032">
    <property type="term" value="P:chitin catabolic process"/>
    <property type="evidence" value="ECO:0007669"/>
    <property type="project" value="UniProtKB-KW"/>
</dbReference>
<evidence type="ECO:0000256" key="2">
    <source>
        <dbReference type="ARBA" id="ARBA00012729"/>
    </source>
</evidence>
<gene>
    <name evidence="10" type="ORF">ASPGLDRAFT_26743</name>
</gene>
<reference evidence="11" key="1">
    <citation type="journal article" date="2017" name="Genome Biol.">
        <title>Comparative genomics reveals high biological diversity and specific adaptations in the industrially and medically important fungal genus Aspergillus.</title>
        <authorList>
            <person name="de Vries R.P."/>
            <person name="Riley R."/>
            <person name="Wiebenga A."/>
            <person name="Aguilar-Osorio G."/>
            <person name="Amillis S."/>
            <person name="Uchima C.A."/>
            <person name="Anderluh G."/>
            <person name="Asadollahi M."/>
            <person name="Askin M."/>
            <person name="Barry K."/>
            <person name="Battaglia E."/>
            <person name="Bayram O."/>
            <person name="Benocci T."/>
            <person name="Braus-Stromeyer S.A."/>
            <person name="Caldana C."/>
            <person name="Canovas D."/>
            <person name="Cerqueira G.C."/>
            <person name="Chen F."/>
            <person name="Chen W."/>
            <person name="Choi C."/>
            <person name="Clum A."/>
            <person name="Dos Santos R.A."/>
            <person name="Damasio A.R."/>
            <person name="Diallinas G."/>
            <person name="Emri T."/>
            <person name="Fekete E."/>
            <person name="Flipphi M."/>
            <person name="Freyberg S."/>
            <person name="Gallo A."/>
            <person name="Gournas C."/>
            <person name="Habgood R."/>
            <person name="Hainaut M."/>
            <person name="Harispe M.L."/>
            <person name="Henrissat B."/>
            <person name="Hilden K.S."/>
            <person name="Hope R."/>
            <person name="Hossain A."/>
            <person name="Karabika E."/>
            <person name="Karaffa L."/>
            <person name="Karanyi Z."/>
            <person name="Krasevec N."/>
            <person name="Kuo A."/>
            <person name="Kusch H."/>
            <person name="LaButti K."/>
            <person name="Lagendijk E.L."/>
            <person name="Lapidus A."/>
            <person name="Levasseur A."/>
            <person name="Lindquist E."/>
            <person name="Lipzen A."/>
            <person name="Logrieco A.F."/>
            <person name="MacCabe A."/>
            <person name="Maekelae M.R."/>
            <person name="Malavazi I."/>
            <person name="Melin P."/>
            <person name="Meyer V."/>
            <person name="Mielnichuk N."/>
            <person name="Miskei M."/>
            <person name="Molnar A.P."/>
            <person name="Mule G."/>
            <person name="Ngan C.Y."/>
            <person name="Orejas M."/>
            <person name="Orosz E."/>
            <person name="Ouedraogo J.P."/>
            <person name="Overkamp K.M."/>
            <person name="Park H.-S."/>
            <person name="Perrone G."/>
            <person name="Piumi F."/>
            <person name="Punt P.J."/>
            <person name="Ram A.F."/>
            <person name="Ramon A."/>
            <person name="Rauscher S."/>
            <person name="Record E."/>
            <person name="Riano-Pachon D.M."/>
            <person name="Robert V."/>
            <person name="Roehrig J."/>
            <person name="Ruller R."/>
            <person name="Salamov A."/>
            <person name="Salih N.S."/>
            <person name="Samson R.A."/>
            <person name="Sandor E."/>
            <person name="Sanguinetti M."/>
            <person name="Schuetze T."/>
            <person name="Sepcic K."/>
            <person name="Shelest E."/>
            <person name="Sherlock G."/>
            <person name="Sophianopoulou V."/>
            <person name="Squina F.M."/>
            <person name="Sun H."/>
            <person name="Susca A."/>
            <person name="Todd R.B."/>
            <person name="Tsang A."/>
            <person name="Unkles S.E."/>
            <person name="van de Wiele N."/>
            <person name="van Rossen-Uffink D."/>
            <person name="Oliveira J.V."/>
            <person name="Vesth T.C."/>
            <person name="Visser J."/>
            <person name="Yu J.-H."/>
            <person name="Zhou M."/>
            <person name="Andersen M.R."/>
            <person name="Archer D.B."/>
            <person name="Baker S.E."/>
            <person name="Benoit I."/>
            <person name="Brakhage A.A."/>
            <person name="Braus G.H."/>
            <person name="Fischer R."/>
            <person name="Frisvad J.C."/>
            <person name="Goldman G.H."/>
            <person name="Houbraken J."/>
            <person name="Oakley B."/>
            <person name="Pocsi I."/>
            <person name="Scazzocchio C."/>
            <person name="Seiboth B."/>
            <person name="vanKuyk P.A."/>
            <person name="Wortman J."/>
            <person name="Dyer P.S."/>
            <person name="Grigoriev I.V."/>
        </authorList>
    </citation>
    <scope>NUCLEOTIDE SEQUENCE [LARGE SCALE GENOMIC DNA]</scope>
    <source>
        <strain evidence="11">CBS 516.65</strain>
    </source>
</reference>
<dbReference type="RefSeq" id="XP_022399844.1">
    <property type="nucleotide sequence ID" value="XM_022543597.1"/>
</dbReference>
<name>A0A1L9VGU9_ASPGL</name>
<dbReference type="STRING" id="1160497.A0A1L9VGU9"/>
<dbReference type="InterPro" id="IPR050542">
    <property type="entry name" value="Glycosyl_Hydrlase18_Chitinase"/>
</dbReference>
<keyword evidence="4" id="KW-0146">Chitin degradation</keyword>
<dbReference type="EMBL" id="KV878900">
    <property type="protein sequence ID" value="OJJ83146.1"/>
    <property type="molecule type" value="Genomic_DNA"/>
</dbReference>